<keyword evidence="2" id="KW-0812">Transmembrane</keyword>
<dbReference type="PANTHER" id="PTHR19957">
    <property type="entry name" value="SYNTAXIN"/>
    <property type="match status" value="1"/>
</dbReference>
<dbReference type="AlphaFoldDB" id="A0A6G0XFD7"/>
<keyword evidence="2" id="KW-0472">Membrane</keyword>
<evidence type="ECO:0000256" key="1">
    <source>
        <dbReference type="ARBA" id="ARBA00009063"/>
    </source>
</evidence>
<dbReference type="InterPro" id="IPR045242">
    <property type="entry name" value="Syntaxin"/>
</dbReference>
<dbReference type="Gene3D" id="1.20.5.110">
    <property type="match status" value="1"/>
</dbReference>
<comment type="caution">
    <text evidence="4">The sequence shown here is derived from an EMBL/GenBank/DDBJ whole genome shotgun (WGS) entry which is preliminary data.</text>
</comment>
<keyword evidence="5" id="KW-1185">Reference proteome</keyword>
<keyword evidence="2" id="KW-1133">Transmembrane helix</keyword>
<evidence type="ECO:0000313" key="5">
    <source>
        <dbReference type="Proteomes" id="UP000481153"/>
    </source>
</evidence>
<evidence type="ECO:0000259" key="3">
    <source>
        <dbReference type="PROSITE" id="PS50192"/>
    </source>
</evidence>
<dbReference type="GO" id="GO:0006906">
    <property type="term" value="P:vesicle fusion"/>
    <property type="evidence" value="ECO:0007669"/>
    <property type="project" value="TreeGrafter"/>
</dbReference>
<accession>A0A6G0XFD7</accession>
<dbReference type="PANTHER" id="PTHR19957:SF38">
    <property type="entry name" value="LD27581P"/>
    <property type="match status" value="1"/>
</dbReference>
<proteinExistence type="inferred from homology"/>
<dbReference type="InterPro" id="IPR006011">
    <property type="entry name" value="Syntaxin_N"/>
</dbReference>
<evidence type="ECO:0000256" key="2">
    <source>
        <dbReference type="SAM" id="Phobius"/>
    </source>
</evidence>
<dbReference type="Gene3D" id="1.20.58.70">
    <property type="match status" value="1"/>
</dbReference>
<evidence type="ECO:0000313" key="4">
    <source>
        <dbReference type="EMBL" id="KAF0738752.1"/>
    </source>
</evidence>
<dbReference type="InterPro" id="IPR000727">
    <property type="entry name" value="T_SNARE_dom"/>
</dbReference>
<sequence length="276" mass="30448">MRDQYDSLESPKAGIMPNDKYEKTVSEVTKALGQLNSTIRSADQKVSLFGTSLDSQSNHEQLHELLDRGENLIAKIDKRIKLLTDDVKGQNGAVVKARSTAVKKLTADFKTQTDLFNQSTQKAKAASSYVPPPSTVPAAAAAANPLGAARPAQNNAFSNFNEDHILAQAQVTTYHEEDEVRREQDIIHINHQLREINAAYKEVDGLINDQHEVVVEIAGNVDNAQDNAHRALEQVQEADAKRKYCGCSKRKMWCYGIIILLFLGLVIGLIAGLSRK</sequence>
<dbReference type="GO" id="GO:0031201">
    <property type="term" value="C:SNARE complex"/>
    <property type="evidence" value="ECO:0007669"/>
    <property type="project" value="TreeGrafter"/>
</dbReference>
<dbReference type="GO" id="GO:0000149">
    <property type="term" value="F:SNARE binding"/>
    <property type="evidence" value="ECO:0007669"/>
    <property type="project" value="TreeGrafter"/>
</dbReference>
<name>A0A6G0XFD7_9STRA</name>
<feature type="domain" description="T-SNARE coiled-coil homology" evidence="3">
    <location>
        <begin position="176"/>
        <end position="238"/>
    </location>
</feature>
<dbReference type="GO" id="GO:0012505">
    <property type="term" value="C:endomembrane system"/>
    <property type="evidence" value="ECO:0007669"/>
    <property type="project" value="TreeGrafter"/>
</dbReference>
<dbReference type="SUPFAM" id="SSF47661">
    <property type="entry name" value="t-snare proteins"/>
    <property type="match status" value="1"/>
</dbReference>
<organism evidence="4 5">
    <name type="scientific">Aphanomyces euteiches</name>
    <dbReference type="NCBI Taxonomy" id="100861"/>
    <lineage>
        <taxon>Eukaryota</taxon>
        <taxon>Sar</taxon>
        <taxon>Stramenopiles</taxon>
        <taxon>Oomycota</taxon>
        <taxon>Saprolegniomycetes</taxon>
        <taxon>Saprolegniales</taxon>
        <taxon>Verrucalvaceae</taxon>
        <taxon>Aphanomyces</taxon>
    </lineage>
</organism>
<dbReference type="GO" id="GO:0006886">
    <property type="term" value="P:intracellular protein transport"/>
    <property type="evidence" value="ECO:0007669"/>
    <property type="project" value="TreeGrafter"/>
</dbReference>
<gene>
    <name evidence="4" type="ORF">Ae201684_005369</name>
</gene>
<dbReference type="GO" id="GO:0048278">
    <property type="term" value="P:vesicle docking"/>
    <property type="evidence" value="ECO:0007669"/>
    <property type="project" value="TreeGrafter"/>
</dbReference>
<dbReference type="EMBL" id="VJMJ01000070">
    <property type="protein sequence ID" value="KAF0738752.1"/>
    <property type="molecule type" value="Genomic_DNA"/>
</dbReference>
<reference evidence="4 5" key="1">
    <citation type="submission" date="2019-07" db="EMBL/GenBank/DDBJ databases">
        <title>Genomics analysis of Aphanomyces spp. identifies a new class of oomycete effector associated with host adaptation.</title>
        <authorList>
            <person name="Gaulin E."/>
        </authorList>
    </citation>
    <scope>NUCLEOTIDE SEQUENCE [LARGE SCALE GENOMIC DNA]</scope>
    <source>
        <strain evidence="4 5">ATCC 201684</strain>
    </source>
</reference>
<feature type="transmembrane region" description="Helical" evidence="2">
    <location>
        <begin position="252"/>
        <end position="273"/>
    </location>
</feature>
<dbReference type="Pfam" id="PF14523">
    <property type="entry name" value="Syntaxin_2"/>
    <property type="match status" value="1"/>
</dbReference>
<dbReference type="InterPro" id="IPR010989">
    <property type="entry name" value="SNARE"/>
</dbReference>
<dbReference type="PROSITE" id="PS50192">
    <property type="entry name" value="T_SNARE"/>
    <property type="match status" value="1"/>
</dbReference>
<dbReference type="VEuPathDB" id="FungiDB:AeMF1_000279"/>
<comment type="similarity">
    <text evidence="1">Belongs to the syntaxin family.</text>
</comment>
<protein>
    <recommendedName>
        <fullName evidence="3">t-SNARE coiled-coil homology domain-containing protein</fullName>
    </recommendedName>
</protein>
<dbReference type="Proteomes" id="UP000481153">
    <property type="component" value="Unassembled WGS sequence"/>
</dbReference>
<dbReference type="GO" id="GO:0005484">
    <property type="term" value="F:SNAP receptor activity"/>
    <property type="evidence" value="ECO:0007669"/>
    <property type="project" value="TreeGrafter"/>
</dbReference>